<evidence type="ECO:0000313" key="3">
    <source>
        <dbReference type="EMBL" id="SEH75432.1"/>
    </source>
</evidence>
<dbReference type="GO" id="GO:0006355">
    <property type="term" value="P:regulation of DNA-templated transcription"/>
    <property type="evidence" value="ECO:0007669"/>
    <property type="project" value="InterPro"/>
</dbReference>
<dbReference type="PROSITE" id="PS50043">
    <property type="entry name" value="HTH_LUXR_2"/>
    <property type="match status" value="1"/>
</dbReference>
<dbReference type="GO" id="GO:0003677">
    <property type="term" value="F:DNA binding"/>
    <property type="evidence" value="ECO:0007669"/>
    <property type="project" value="UniProtKB-KW"/>
</dbReference>
<evidence type="ECO:0000259" key="2">
    <source>
        <dbReference type="PROSITE" id="PS50043"/>
    </source>
</evidence>
<dbReference type="PRINTS" id="PR00038">
    <property type="entry name" value="HTHLUXR"/>
</dbReference>
<dbReference type="Gene3D" id="1.10.10.10">
    <property type="entry name" value="Winged helix-like DNA-binding domain superfamily/Winged helix DNA-binding domain"/>
    <property type="match status" value="1"/>
</dbReference>
<keyword evidence="1" id="KW-0238">DNA-binding</keyword>
<dbReference type="PANTHER" id="PTHR43214:SF43">
    <property type="entry name" value="TWO-COMPONENT RESPONSE REGULATOR"/>
    <property type="match status" value="1"/>
</dbReference>
<dbReference type="InterPro" id="IPR036388">
    <property type="entry name" value="WH-like_DNA-bd_sf"/>
</dbReference>
<evidence type="ECO:0000256" key="1">
    <source>
        <dbReference type="ARBA" id="ARBA00023125"/>
    </source>
</evidence>
<keyword evidence="4" id="KW-1185">Reference proteome</keyword>
<gene>
    <name evidence="3" type="ORF">SAMN05421793_12610</name>
</gene>
<dbReference type="Proteomes" id="UP000198555">
    <property type="component" value="Unassembled WGS sequence"/>
</dbReference>
<accession>A0A1H6KIL2</accession>
<reference evidence="4" key="1">
    <citation type="submission" date="2016-10" db="EMBL/GenBank/DDBJ databases">
        <authorList>
            <person name="Varghese N."/>
            <person name="Submissions S."/>
        </authorList>
    </citation>
    <scope>NUCLEOTIDE SEQUENCE [LARGE SCALE GENOMIC DNA]</scope>
    <source>
        <strain evidence="4">DSM 19326</strain>
    </source>
</reference>
<name>A0A1H6KIL2_9FLAO</name>
<dbReference type="SUPFAM" id="SSF46894">
    <property type="entry name" value="C-terminal effector domain of the bipartite response regulators"/>
    <property type="match status" value="1"/>
</dbReference>
<dbReference type="PANTHER" id="PTHR43214">
    <property type="entry name" value="TWO-COMPONENT RESPONSE REGULATOR"/>
    <property type="match status" value="1"/>
</dbReference>
<feature type="domain" description="HTH luxR-type" evidence="2">
    <location>
        <begin position="23"/>
        <end position="88"/>
    </location>
</feature>
<proteinExistence type="predicted"/>
<dbReference type="EMBL" id="FNWX01000026">
    <property type="protein sequence ID" value="SEH75432.1"/>
    <property type="molecule type" value="Genomic_DNA"/>
</dbReference>
<sequence length="90" mass="10538">MSPSIAYKTLKLLRNPQEFHLKKCHENIKLSSREIEVLEQLSRGLNYNIIALNLFLSPSTIRKHIENIYTKLKVHNKLEAIEKAKTNRII</sequence>
<dbReference type="PROSITE" id="PS00622">
    <property type="entry name" value="HTH_LUXR_1"/>
    <property type="match status" value="1"/>
</dbReference>
<dbReference type="RefSeq" id="WP_311316272.1">
    <property type="nucleotide sequence ID" value="NZ_FNWX01000026.1"/>
</dbReference>
<dbReference type="AlphaFoldDB" id="A0A1H6KIL2"/>
<dbReference type="SMART" id="SM00421">
    <property type="entry name" value="HTH_LUXR"/>
    <property type="match status" value="1"/>
</dbReference>
<protein>
    <submittedName>
        <fullName evidence="3">Regulatory protein, luxR family</fullName>
    </submittedName>
</protein>
<evidence type="ECO:0000313" key="4">
    <source>
        <dbReference type="Proteomes" id="UP000198555"/>
    </source>
</evidence>
<dbReference type="InterPro" id="IPR039420">
    <property type="entry name" value="WalR-like"/>
</dbReference>
<dbReference type="InterPro" id="IPR000792">
    <property type="entry name" value="Tscrpt_reg_LuxR_C"/>
</dbReference>
<dbReference type="STRING" id="420404.SAMN05421793_12610"/>
<organism evidence="3 4">
    <name type="scientific">Epilithonimonas hominis</name>
    <dbReference type="NCBI Taxonomy" id="420404"/>
    <lineage>
        <taxon>Bacteria</taxon>
        <taxon>Pseudomonadati</taxon>
        <taxon>Bacteroidota</taxon>
        <taxon>Flavobacteriia</taxon>
        <taxon>Flavobacteriales</taxon>
        <taxon>Weeksellaceae</taxon>
        <taxon>Chryseobacterium group</taxon>
        <taxon>Epilithonimonas</taxon>
    </lineage>
</organism>
<dbReference type="InterPro" id="IPR016032">
    <property type="entry name" value="Sig_transdc_resp-reg_C-effctor"/>
</dbReference>
<dbReference type="Pfam" id="PF00196">
    <property type="entry name" value="GerE"/>
    <property type="match status" value="1"/>
</dbReference>
<dbReference type="CDD" id="cd06170">
    <property type="entry name" value="LuxR_C_like"/>
    <property type="match status" value="1"/>
</dbReference>